<organism evidence="1 2">
    <name type="scientific">Massilia orientalis</name>
    <dbReference type="NCBI Taxonomy" id="3050128"/>
    <lineage>
        <taxon>Bacteria</taxon>
        <taxon>Pseudomonadati</taxon>
        <taxon>Pseudomonadota</taxon>
        <taxon>Betaproteobacteria</taxon>
        <taxon>Burkholderiales</taxon>
        <taxon>Oxalobacteraceae</taxon>
        <taxon>Telluria group</taxon>
        <taxon>Massilia</taxon>
    </lineage>
</organism>
<gene>
    <name evidence="1" type="ORF">QPK29_033045</name>
</gene>
<protein>
    <submittedName>
        <fullName evidence="1">Bestrophin family ion channel</fullName>
    </submittedName>
</protein>
<evidence type="ECO:0000313" key="1">
    <source>
        <dbReference type="EMBL" id="MFJ1472554.1"/>
    </source>
</evidence>
<keyword evidence="2" id="KW-1185">Reference proteome</keyword>
<name>A0ACC7MLT2_9BURK</name>
<proteinExistence type="predicted"/>
<sequence>MVRALALLLCFRPHRGVDRYWEGRKQWGELIHLSRDLARQCLTLIELGRQYACDVDDARAHMVRRAIGITFAYALGHQLRGSNAGPNVRP</sequence>
<dbReference type="EMBL" id="JASNRB020000057">
    <property type="protein sequence ID" value="MFJ1472554.1"/>
    <property type="molecule type" value="Genomic_DNA"/>
</dbReference>
<reference evidence="1" key="1">
    <citation type="submission" date="2024-11" db="EMBL/GenBank/DDBJ databases">
        <title>Description of Massilia orientalis sp. nov., isolated from rhizosphere soil of Ageratina adenophora.</title>
        <authorList>
            <person name="Wang Y."/>
        </authorList>
    </citation>
    <scope>NUCLEOTIDE SEQUENCE</scope>
    <source>
        <strain evidence="1">YIM B02787</strain>
    </source>
</reference>
<accession>A0ACC7MLT2</accession>
<evidence type="ECO:0000313" key="2">
    <source>
        <dbReference type="Proteomes" id="UP001168096"/>
    </source>
</evidence>
<comment type="caution">
    <text evidence="1">The sequence shown here is derived from an EMBL/GenBank/DDBJ whole genome shotgun (WGS) entry which is preliminary data.</text>
</comment>
<dbReference type="Proteomes" id="UP001168096">
    <property type="component" value="Unassembled WGS sequence"/>
</dbReference>